<dbReference type="GO" id="GO:0004656">
    <property type="term" value="F:procollagen-proline 4-dioxygenase activity"/>
    <property type="evidence" value="ECO:0007669"/>
    <property type="project" value="UniProtKB-EC"/>
</dbReference>
<comment type="subcellular location">
    <subcellularLocation>
        <location evidence="2">Endoplasmic reticulum membrane</location>
        <topology evidence="2">Single-pass type II membrane protein</topology>
    </subcellularLocation>
</comment>
<dbReference type="AlphaFoldDB" id="I0Z4F9"/>
<evidence type="ECO:0000256" key="2">
    <source>
        <dbReference type="ARBA" id="ARBA00004648"/>
    </source>
</evidence>
<name>I0Z4F9_COCSC</name>
<dbReference type="EMBL" id="AGSI01000004">
    <property type="protein sequence ID" value="EIE25528.1"/>
    <property type="molecule type" value="Genomic_DNA"/>
</dbReference>
<keyword evidence="3" id="KW-0479">Metal-binding</keyword>
<comment type="cofactor">
    <cofactor evidence="1">
        <name>L-ascorbate</name>
        <dbReference type="ChEBI" id="CHEBI:38290"/>
    </cofactor>
</comment>
<organism evidence="10 11">
    <name type="scientific">Coccomyxa subellipsoidea (strain C-169)</name>
    <name type="common">Green microalga</name>
    <dbReference type="NCBI Taxonomy" id="574566"/>
    <lineage>
        <taxon>Eukaryota</taxon>
        <taxon>Viridiplantae</taxon>
        <taxon>Chlorophyta</taxon>
        <taxon>core chlorophytes</taxon>
        <taxon>Trebouxiophyceae</taxon>
        <taxon>Trebouxiophyceae incertae sedis</taxon>
        <taxon>Coccomyxaceae</taxon>
        <taxon>Coccomyxa</taxon>
        <taxon>Coccomyxa subellipsoidea</taxon>
    </lineage>
</organism>
<feature type="domain" description="Prolyl 4-hydroxylase alpha subunit" evidence="9">
    <location>
        <begin position="290"/>
        <end position="436"/>
    </location>
</feature>
<evidence type="ECO:0000256" key="6">
    <source>
        <dbReference type="ARBA" id="ARBA00023004"/>
    </source>
</evidence>
<dbReference type="PANTHER" id="PTHR10869:SF238">
    <property type="entry name" value="PROLYL 4-HYDROXYLASE 6-RELATED"/>
    <property type="match status" value="1"/>
</dbReference>
<evidence type="ECO:0000256" key="8">
    <source>
        <dbReference type="SAM" id="MobiDB-lite"/>
    </source>
</evidence>
<proteinExistence type="predicted"/>
<feature type="region of interest" description="Disordered" evidence="8">
    <location>
        <begin position="1"/>
        <end position="34"/>
    </location>
</feature>
<keyword evidence="11" id="KW-1185">Reference proteome</keyword>
<dbReference type="KEGG" id="csl:COCSUDRAFT_40745"/>
<dbReference type="InterPro" id="IPR044862">
    <property type="entry name" value="Pro_4_hyd_alph_FE2OG_OXY"/>
</dbReference>
<keyword evidence="5" id="KW-0560">Oxidoreductase</keyword>
<dbReference type="InterPro" id="IPR006620">
    <property type="entry name" value="Pro_4_hyd_alph"/>
</dbReference>
<evidence type="ECO:0000313" key="10">
    <source>
        <dbReference type="EMBL" id="EIE25528.1"/>
    </source>
</evidence>
<evidence type="ECO:0000256" key="5">
    <source>
        <dbReference type="ARBA" id="ARBA00023002"/>
    </source>
</evidence>
<feature type="compositionally biased region" description="Basic and acidic residues" evidence="8">
    <location>
        <begin position="23"/>
        <end position="34"/>
    </location>
</feature>
<sequence length="456" mass="50001">MQKLEKGWVEPEISATVMSSDGAEDKKGTEDSQGRFRVRSSAEVFYRGLGGEAADKLPRTLPAINCRAGDFAATDAAFHSAISHLHRVNDVQDRVREITGTTQEKLHLLADSSQKTLAKTVLGGVEWSLSKATQGCSLKEPSSGAFSIDMRHSRAVVAHELDACEGMRWRLRCHLGGLEENELEVFIESLDACSMEGDQAVLLECSISVSHVQDGRLYISPGHRLRAIVTSSQPRAGSLTIIMAGGFSQEHHAKASVHLSVSKVHKLTTTPLAGILLSAHPHISLVSTSPRMLMIKDFLSPRECQEFMAVAEPLLQNSLVACGSCVPSRTSSSMFLQGRHEREPCVIEYDRKEGQFYDAHFDNKSNECWRRAATLITYLSDVEEGGATFFPQGRAIDVLHDQSRSRLKDGREDDASLHAAEKVLKGEKWICSRWFRAGQPCKQPGIGGGNPLAPEP</sequence>
<protein>
    <recommendedName>
        <fullName evidence="9">Prolyl 4-hydroxylase alpha subunit domain-containing protein</fullName>
    </recommendedName>
</protein>
<dbReference type="eggNOG" id="KOG1591">
    <property type="taxonomic scope" value="Eukaryota"/>
</dbReference>
<dbReference type="SMART" id="SM00702">
    <property type="entry name" value="P4Hc"/>
    <property type="match status" value="1"/>
</dbReference>
<evidence type="ECO:0000256" key="1">
    <source>
        <dbReference type="ARBA" id="ARBA00001961"/>
    </source>
</evidence>
<evidence type="ECO:0000259" key="9">
    <source>
        <dbReference type="SMART" id="SM00702"/>
    </source>
</evidence>
<dbReference type="GeneID" id="17043530"/>
<evidence type="ECO:0000313" key="11">
    <source>
        <dbReference type="Proteomes" id="UP000007264"/>
    </source>
</evidence>
<gene>
    <name evidence="10" type="ORF">COCSUDRAFT_40745</name>
</gene>
<dbReference type="PANTHER" id="PTHR10869">
    <property type="entry name" value="PROLYL 4-HYDROXYLASE ALPHA SUBUNIT"/>
    <property type="match status" value="1"/>
</dbReference>
<dbReference type="Proteomes" id="UP000007264">
    <property type="component" value="Unassembled WGS sequence"/>
</dbReference>
<keyword evidence="6" id="KW-0408">Iron</keyword>
<dbReference type="InterPro" id="IPR045054">
    <property type="entry name" value="P4HA-like"/>
</dbReference>
<dbReference type="GO" id="GO:0005506">
    <property type="term" value="F:iron ion binding"/>
    <property type="evidence" value="ECO:0007669"/>
    <property type="project" value="InterPro"/>
</dbReference>
<dbReference type="OrthoDB" id="515742at2759"/>
<dbReference type="RefSeq" id="XP_005650072.1">
    <property type="nucleotide sequence ID" value="XM_005650015.1"/>
</dbReference>
<dbReference type="Gene3D" id="2.60.120.620">
    <property type="entry name" value="q2cbj1_9rhob like domain"/>
    <property type="match status" value="1"/>
</dbReference>
<accession>I0Z4F9</accession>
<comment type="caution">
    <text evidence="10">The sequence shown here is derived from an EMBL/GenBank/DDBJ whole genome shotgun (WGS) entry which is preliminary data.</text>
</comment>
<evidence type="ECO:0000256" key="7">
    <source>
        <dbReference type="ARBA" id="ARBA00049169"/>
    </source>
</evidence>
<reference evidence="10 11" key="1">
    <citation type="journal article" date="2012" name="Genome Biol.">
        <title>The genome of the polar eukaryotic microalga coccomyxa subellipsoidea reveals traits of cold adaptation.</title>
        <authorList>
            <person name="Blanc G."/>
            <person name="Agarkova I."/>
            <person name="Grimwood J."/>
            <person name="Kuo A."/>
            <person name="Brueggeman A."/>
            <person name="Dunigan D."/>
            <person name="Gurnon J."/>
            <person name="Ladunga I."/>
            <person name="Lindquist E."/>
            <person name="Lucas S."/>
            <person name="Pangilinan J."/>
            <person name="Proschold T."/>
            <person name="Salamov A."/>
            <person name="Schmutz J."/>
            <person name="Weeks D."/>
            <person name="Yamada T."/>
            <person name="Claverie J.M."/>
            <person name="Grigoriev I."/>
            <person name="Van Etten J."/>
            <person name="Lomsadze A."/>
            <person name="Borodovsky M."/>
        </authorList>
    </citation>
    <scope>NUCLEOTIDE SEQUENCE [LARGE SCALE GENOMIC DNA]</scope>
    <source>
        <strain evidence="10 11">C-169</strain>
    </source>
</reference>
<dbReference type="GO" id="GO:0005789">
    <property type="term" value="C:endoplasmic reticulum membrane"/>
    <property type="evidence" value="ECO:0007669"/>
    <property type="project" value="UniProtKB-SubCell"/>
</dbReference>
<dbReference type="Pfam" id="PF13640">
    <property type="entry name" value="2OG-FeII_Oxy_3"/>
    <property type="match status" value="1"/>
</dbReference>
<comment type="catalytic activity">
    <reaction evidence="7">
        <text>L-prolyl-[collagen] + 2-oxoglutarate + O2 = trans-4-hydroxy-L-prolyl-[collagen] + succinate + CO2</text>
        <dbReference type="Rhea" id="RHEA:18945"/>
        <dbReference type="Rhea" id="RHEA-COMP:11676"/>
        <dbReference type="Rhea" id="RHEA-COMP:11680"/>
        <dbReference type="ChEBI" id="CHEBI:15379"/>
        <dbReference type="ChEBI" id="CHEBI:16526"/>
        <dbReference type="ChEBI" id="CHEBI:16810"/>
        <dbReference type="ChEBI" id="CHEBI:30031"/>
        <dbReference type="ChEBI" id="CHEBI:50342"/>
        <dbReference type="ChEBI" id="CHEBI:61965"/>
        <dbReference type="EC" id="1.14.11.2"/>
    </reaction>
</comment>
<evidence type="ECO:0000256" key="3">
    <source>
        <dbReference type="ARBA" id="ARBA00022723"/>
    </source>
</evidence>
<dbReference type="GO" id="GO:0031418">
    <property type="term" value="F:L-ascorbic acid binding"/>
    <property type="evidence" value="ECO:0007669"/>
    <property type="project" value="InterPro"/>
</dbReference>
<keyword evidence="4" id="KW-0223">Dioxygenase</keyword>
<evidence type="ECO:0000256" key="4">
    <source>
        <dbReference type="ARBA" id="ARBA00022964"/>
    </source>
</evidence>